<evidence type="ECO:0000256" key="8">
    <source>
        <dbReference type="ARBA" id="ARBA00022857"/>
    </source>
</evidence>
<dbReference type="Gene3D" id="3.40.1190.20">
    <property type="match status" value="1"/>
</dbReference>
<feature type="binding site" evidence="18">
    <location>
        <position position="165"/>
    </location>
    <ligand>
        <name>K(+)</name>
        <dbReference type="ChEBI" id="CHEBI:29103"/>
    </ligand>
</feature>
<evidence type="ECO:0000256" key="4">
    <source>
        <dbReference type="ARBA" id="ARBA00009524"/>
    </source>
</evidence>
<feature type="binding site" evidence="17">
    <location>
        <position position="451"/>
    </location>
    <ligand>
        <name>AMP</name>
        <dbReference type="ChEBI" id="CHEBI:456215"/>
    </ligand>
</feature>
<feature type="binding site" evidence="18">
    <location>
        <position position="162"/>
    </location>
    <ligand>
        <name>(6S)-NADPHX</name>
        <dbReference type="ChEBI" id="CHEBI:64076"/>
    </ligand>
</feature>
<dbReference type="EMBL" id="JAQQFM010000005">
    <property type="protein sequence ID" value="MFL9925226.1"/>
    <property type="molecule type" value="Genomic_DNA"/>
</dbReference>
<dbReference type="PIRSF" id="PIRSF017184">
    <property type="entry name" value="Nnr"/>
    <property type="match status" value="1"/>
</dbReference>
<evidence type="ECO:0000256" key="3">
    <source>
        <dbReference type="ARBA" id="ARBA00006001"/>
    </source>
</evidence>
<evidence type="ECO:0000313" key="22">
    <source>
        <dbReference type="EMBL" id="MFL9925226.1"/>
    </source>
</evidence>
<dbReference type="InterPro" id="IPR030677">
    <property type="entry name" value="Nnr"/>
</dbReference>
<dbReference type="PROSITE" id="PS51383">
    <property type="entry name" value="YJEF_C_3"/>
    <property type="match status" value="1"/>
</dbReference>
<evidence type="ECO:0000256" key="5">
    <source>
        <dbReference type="ARBA" id="ARBA00022723"/>
    </source>
</evidence>
<organism evidence="22 23">
    <name type="scientific">Herbaspirillum lusitanum</name>
    <dbReference type="NCBI Taxonomy" id="213312"/>
    <lineage>
        <taxon>Bacteria</taxon>
        <taxon>Pseudomonadati</taxon>
        <taxon>Pseudomonadota</taxon>
        <taxon>Betaproteobacteria</taxon>
        <taxon>Burkholderiales</taxon>
        <taxon>Oxalobacteraceae</taxon>
        <taxon>Herbaspirillum</taxon>
    </lineage>
</organism>
<dbReference type="RefSeq" id="WP_408158403.1">
    <property type="nucleotide sequence ID" value="NZ_JAQQFM010000005.1"/>
</dbReference>
<comment type="catalytic activity">
    <reaction evidence="16 17 19">
        <text>(6S)-NADPHX + ADP = AMP + phosphate + NADPH + H(+)</text>
        <dbReference type="Rhea" id="RHEA:32235"/>
        <dbReference type="ChEBI" id="CHEBI:15378"/>
        <dbReference type="ChEBI" id="CHEBI:43474"/>
        <dbReference type="ChEBI" id="CHEBI:57783"/>
        <dbReference type="ChEBI" id="CHEBI:64076"/>
        <dbReference type="ChEBI" id="CHEBI:456215"/>
        <dbReference type="ChEBI" id="CHEBI:456216"/>
        <dbReference type="EC" id="4.2.1.136"/>
    </reaction>
</comment>
<evidence type="ECO:0000256" key="15">
    <source>
        <dbReference type="ARBA" id="ARBA00048238"/>
    </source>
</evidence>
<evidence type="ECO:0000256" key="9">
    <source>
        <dbReference type="ARBA" id="ARBA00022958"/>
    </source>
</evidence>
<feature type="binding site" evidence="17">
    <location>
        <position position="452"/>
    </location>
    <ligand>
        <name>(6S)-NADPHX</name>
        <dbReference type="ChEBI" id="CHEBI:64076"/>
    </ligand>
</feature>
<dbReference type="SUPFAM" id="SSF64153">
    <property type="entry name" value="YjeF N-terminal domain-like"/>
    <property type="match status" value="1"/>
</dbReference>
<comment type="catalytic activity">
    <reaction evidence="1 18 19">
        <text>(6R)-NADHX = (6S)-NADHX</text>
        <dbReference type="Rhea" id="RHEA:32215"/>
        <dbReference type="ChEBI" id="CHEBI:64074"/>
        <dbReference type="ChEBI" id="CHEBI:64075"/>
        <dbReference type="EC" id="5.1.99.6"/>
    </reaction>
</comment>
<comment type="similarity">
    <text evidence="18">Belongs to the NnrE/AIBP family.</text>
</comment>
<accession>A0ABW9A8K3</accession>
<evidence type="ECO:0000259" key="21">
    <source>
        <dbReference type="PROSITE" id="PS51385"/>
    </source>
</evidence>
<dbReference type="HAMAP" id="MF_01965">
    <property type="entry name" value="NADHX_dehydratase"/>
    <property type="match status" value="1"/>
</dbReference>
<protein>
    <recommendedName>
        <fullName evidence="19">Bifunctional NAD(P)H-hydrate repair enzyme</fullName>
    </recommendedName>
    <alternativeName>
        <fullName evidence="19">Nicotinamide nucleotide repair protein</fullName>
    </alternativeName>
    <domain>
        <recommendedName>
            <fullName evidence="19">ADP-dependent (S)-NAD(P)H-hydrate dehydratase</fullName>
            <ecNumber evidence="19">4.2.1.136</ecNumber>
        </recommendedName>
        <alternativeName>
            <fullName evidence="19">ADP-dependent NAD(P)HX dehydratase</fullName>
        </alternativeName>
    </domain>
    <domain>
        <recommendedName>
            <fullName evidence="19">NAD(P)H-hydrate epimerase</fullName>
            <ecNumber evidence="19">5.1.99.6</ecNumber>
        </recommendedName>
    </domain>
</protein>
<keyword evidence="8 17" id="KW-0521">NADP</keyword>
<name>A0ABW9A8K3_9BURK</name>
<evidence type="ECO:0000256" key="11">
    <source>
        <dbReference type="ARBA" id="ARBA00023235"/>
    </source>
</evidence>
<keyword evidence="13" id="KW-0511">Multifunctional enzyme</keyword>
<evidence type="ECO:0000313" key="23">
    <source>
        <dbReference type="Proteomes" id="UP001629246"/>
    </source>
</evidence>
<evidence type="ECO:0000259" key="20">
    <source>
        <dbReference type="PROSITE" id="PS51383"/>
    </source>
</evidence>
<dbReference type="PROSITE" id="PS51385">
    <property type="entry name" value="YJEF_N"/>
    <property type="match status" value="1"/>
</dbReference>
<feature type="domain" description="YjeF C-terminal" evidence="20">
    <location>
        <begin position="231"/>
        <end position="512"/>
    </location>
</feature>
<evidence type="ECO:0000256" key="7">
    <source>
        <dbReference type="ARBA" id="ARBA00022840"/>
    </source>
</evidence>
<comment type="catalytic activity">
    <reaction evidence="2 18 19">
        <text>(6R)-NADPHX = (6S)-NADPHX</text>
        <dbReference type="Rhea" id="RHEA:32227"/>
        <dbReference type="ChEBI" id="CHEBI:64076"/>
        <dbReference type="ChEBI" id="CHEBI:64077"/>
        <dbReference type="EC" id="5.1.99.6"/>
    </reaction>
</comment>
<comment type="similarity">
    <text evidence="3 19">In the N-terminal section; belongs to the NnrE/AIBP family.</text>
</comment>
<feature type="binding site" evidence="17">
    <location>
        <position position="321"/>
    </location>
    <ligand>
        <name>(6S)-NADPHX</name>
        <dbReference type="ChEBI" id="CHEBI:64076"/>
    </ligand>
</feature>
<evidence type="ECO:0000256" key="6">
    <source>
        <dbReference type="ARBA" id="ARBA00022741"/>
    </source>
</evidence>
<dbReference type="Gene3D" id="3.40.50.10260">
    <property type="entry name" value="YjeF N-terminal domain"/>
    <property type="match status" value="1"/>
</dbReference>
<comment type="function">
    <text evidence="17">Catalyzes the dehydration of the S-form of NAD(P)HX at the expense of ADP, which is converted to AMP. Together with NAD(P)HX epimerase, which catalyzes the epimerization of the S- and R-forms, the enzyme allows the repair of both epimers of NAD(P)HX, a damaged form of NAD(P)H that is a result of enzymatic or heat-dependent hydration.</text>
</comment>
<feature type="binding site" evidence="17">
    <location>
        <position position="385"/>
    </location>
    <ligand>
        <name>(6S)-NADPHX</name>
        <dbReference type="ChEBI" id="CHEBI:64076"/>
    </ligand>
</feature>
<dbReference type="InterPro" id="IPR036652">
    <property type="entry name" value="YjeF_N_dom_sf"/>
</dbReference>
<keyword evidence="7 17" id="KW-0067">ATP-binding</keyword>
<feature type="binding site" evidence="18">
    <location>
        <begin position="133"/>
        <end position="139"/>
    </location>
    <ligand>
        <name>(6S)-NADPHX</name>
        <dbReference type="ChEBI" id="CHEBI:64076"/>
    </ligand>
</feature>
<keyword evidence="11 18" id="KW-0413">Isomerase</keyword>
<dbReference type="SUPFAM" id="SSF53613">
    <property type="entry name" value="Ribokinase-like"/>
    <property type="match status" value="1"/>
</dbReference>
<proteinExistence type="inferred from homology"/>
<feature type="binding site" evidence="17">
    <location>
        <begin position="422"/>
        <end position="426"/>
    </location>
    <ligand>
        <name>AMP</name>
        <dbReference type="ChEBI" id="CHEBI:456215"/>
    </ligand>
</feature>
<dbReference type="Proteomes" id="UP001629246">
    <property type="component" value="Unassembled WGS sequence"/>
</dbReference>
<dbReference type="CDD" id="cd01171">
    <property type="entry name" value="YXKO-related"/>
    <property type="match status" value="1"/>
</dbReference>
<dbReference type="NCBIfam" id="TIGR00196">
    <property type="entry name" value="yjeF_cterm"/>
    <property type="match status" value="1"/>
</dbReference>
<comment type="similarity">
    <text evidence="17">Belongs to the NnrD/CARKD family.</text>
</comment>
<dbReference type="Pfam" id="PF01256">
    <property type="entry name" value="Carb_kinase"/>
    <property type="match status" value="1"/>
</dbReference>
<evidence type="ECO:0000256" key="10">
    <source>
        <dbReference type="ARBA" id="ARBA00023027"/>
    </source>
</evidence>
<sequence length="527" mass="54770">MSALYSVAEIRQVESTALAALPPYTLMQRAGAACAEQALQLIQSCEQTRQRLPVLILAGPGNNGGDALEAAQLLAQASVPTWVMLHADRNKQPEDARTALQRAESSGVTFIAGDSLAHLPEQRWGLVMDGLFGIGLTRPPSAKVRALIEHINGLRCPILAIDVPSGLNADSGSIVGGADGVAVRATHTLTFIGDKTGLHTCDGKDHSGTVLLRTLDTDAAGIKPAQAFLNGTAQFASALRPRASNSHKGSYGDVIVVGGARGMAGAPVLAARTAAYGGAGRVYVAFVDDGPAYDSAHPELMFRVADRVEFASSAALVVGPGMGTSRHAHDILARALESESNLVLDADALNLIAAEPALQHKLHHRSPPHGSGAPQSAIISIITPHPLEAARLLDLTTQQIQADRPHAARLLARHFNTIAVLKGAGTVIAFPDGEIVINPNGNPGLSTAGTGDILSGLCGALLAQGWSTRHAALAAPWLHGAAADQLVEQGLGPVGLTASEFIPAIRAVFNKIIRDHVQRPAASPQQH</sequence>
<feature type="binding site" evidence="17">
    <location>
        <position position="266"/>
    </location>
    <ligand>
        <name>(6S)-NADPHX</name>
        <dbReference type="ChEBI" id="CHEBI:64076"/>
    </ligand>
</feature>
<dbReference type="Pfam" id="PF03853">
    <property type="entry name" value="YjeF_N"/>
    <property type="match status" value="1"/>
</dbReference>
<comment type="similarity">
    <text evidence="4 19">In the C-terminal section; belongs to the NnrD/CARKD family.</text>
</comment>
<evidence type="ECO:0000256" key="12">
    <source>
        <dbReference type="ARBA" id="ARBA00023239"/>
    </source>
</evidence>
<reference evidence="22 23" key="1">
    <citation type="journal article" date="2024" name="Chem. Sci.">
        <title>Discovery of megapolipeptins by genome mining of a Burkholderiales bacteria collection.</title>
        <authorList>
            <person name="Paulo B.S."/>
            <person name="Recchia M.J.J."/>
            <person name="Lee S."/>
            <person name="Fergusson C.H."/>
            <person name="Romanowski S.B."/>
            <person name="Hernandez A."/>
            <person name="Krull N."/>
            <person name="Liu D.Y."/>
            <person name="Cavanagh H."/>
            <person name="Bos A."/>
            <person name="Gray C.A."/>
            <person name="Murphy B.T."/>
            <person name="Linington R.G."/>
            <person name="Eustaquio A.S."/>
        </authorList>
    </citation>
    <scope>NUCLEOTIDE SEQUENCE [LARGE SCALE GENOMIC DNA]</scope>
    <source>
        <strain evidence="22 23">RL21-008-BIB-A</strain>
    </source>
</reference>
<keyword evidence="23" id="KW-1185">Reference proteome</keyword>
<dbReference type="EC" id="5.1.99.6" evidence="19"/>
<feature type="binding site" evidence="18">
    <location>
        <begin position="62"/>
        <end position="66"/>
    </location>
    <ligand>
        <name>(6S)-NADPHX</name>
        <dbReference type="ChEBI" id="CHEBI:64076"/>
    </ligand>
</feature>
<gene>
    <name evidence="17" type="primary">nnrD</name>
    <name evidence="18" type="synonym">nnrE</name>
    <name evidence="22" type="ORF">PQR62_13190</name>
</gene>
<comment type="cofactor">
    <cofactor evidence="17">
        <name>Mg(2+)</name>
        <dbReference type="ChEBI" id="CHEBI:18420"/>
    </cofactor>
</comment>
<comment type="subunit">
    <text evidence="17">Homotetramer.</text>
</comment>
<dbReference type="EC" id="4.2.1.136" evidence="19"/>
<evidence type="ECO:0000256" key="17">
    <source>
        <dbReference type="HAMAP-Rule" id="MF_01965"/>
    </source>
</evidence>
<keyword evidence="12 17" id="KW-0456">Lyase</keyword>
<keyword evidence="10 17" id="KW-0520">NAD</keyword>
<keyword evidence="6 17" id="KW-0547">Nucleotide-binding</keyword>
<comment type="caution">
    <text evidence="18">Lacks conserved residue(s) required for the propagation of feature annotation.</text>
</comment>
<evidence type="ECO:0000256" key="18">
    <source>
        <dbReference type="HAMAP-Rule" id="MF_01966"/>
    </source>
</evidence>
<evidence type="ECO:0000256" key="13">
    <source>
        <dbReference type="ARBA" id="ARBA00023268"/>
    </source>
</evidence>
<dbReference type="InterPro" id="IPR000631">
    <property type="entry name" value="CARKD"/>
</dbReference>
<comment type="caution">
    <text evidence="22">The sequence shown here is derived from an EMBL/GenBank/DDBJ whole genome shotgun (WGS) entry which is preliminary data.</text>
</comment>
<evidence type="ECO:0000256" key="2">
    <source>
        <dbReference type="ARBA" id="ARBA00000909"/>
    </source>
</evidence>
<evidence type="ECO:0000256" key="16">
    <source>
        <dbReference type="ARBA" id="ARBA00049209"/>
    </source>
</evidence>
<comment type="cofactor">
    <cofactor evidence="18 19">
        <name>K(+)</name>
        <dbReference type="ChEBI" id="CHEBI:29103"/>
    </cofactor>
    <text evidence="18 19">Binds 1 potassium ion per subunit.</text>
</comment>
<feature type="binding site" evidence="18">
    <location>
        <position position="129"/>
    </location>
    <ligand>
        <name>K(+)</name>
        <dbReference type="ChEBI" id="CHEBI:29103"/>
    </ligand>
</feature>
<dbReference type="NCBIfam" id="TIGR00197">
    <property type="entry name" value="yjeF_nterm"/>
    <property type="match status" value="1"/>
</dbReference>
<dbReference type="InterPro" id="IPR004443">
    <property type="entry name" value="YjeF_N_dom"/>
</dbReference>
<dbReference type="PANTHER" id="PTHR12592">
    <property type="entry name" value="ATP-DEPENDENT (S)-NAD(P)H-HYDRATE DEHYDRATASE FAMILY MEMBER"/>
    <property type="match status" value="1"/>
</dbReference>
<keyword evidence="9 18" id="KW-0630">Potassium</keyword>
<comment type="function">
    <text evidence="14 19">Bifunctional enzyme that catalyzes the epimerization of the S- and R-forms of NAD(P)HX and the dehydration of the S-form of NAD(P)HX at the expense of ADP, which is converted to AMP. This allows the repair of both epimers of NAD(P)HX, a damaged form of NAD(P)H that is a result of enzymatic or heat-dependent hydration.</text>
</comment>
<evidence type="ECO:0000256" key="14">
    <source>
        <dbReference type="ARBA" id="ARBA00025153"/>
    </source>
</evidence>
<evidence type="ECO:0000256" key="1">
    <source>
        <dbReference type="ARBA" id="ARBA00000013"/>
    </source>
</evidence>
<keyword evidence="5 18" id="KW-0479">Metal-binding</keyword>
<comment type="function">
    <text evidence="18">Catalyzes the epimerization of the S- and R-forms of NAD(P)HX, a damaged form of NAD(P)H that is a result of enzymatic or heat-dependent hydration. This is a prerequisite for the S-specific NAD(P)H-hydrate dehydratase to allow the repair of both epimers of NAD(P)HX.</text>
</comment>
<dbReference type="HAMAP" id="MF_01966">
    <property type="entry name" value="NADHX_epimerase"/>
    <property type="match status" value="1"/>
</dbReference>
<evidence type="ECO:0000256" key="19">
    <source>
        <dbReference type="PIRNR" id="PIRNR017184"/>
    </source>
</evidence>
<comment type="catalytic activity">
    <reaction evidence="15 17 19">
        <text>(6S)-NADHX + ADP = AMP + phosphate + NADH + H(+)</text>
        <dbReference type="Rhea" id="RHEA:32223"/>
        <dbReference type="ChEBI" id="CHEBI:15378"/>
        <dbReference type="ChEBI" id="CHEBI:43474"/>
        <dbReference type="ChEBI" id="CHEBI:57945"/>
        <dbReference type="ChEBI" id="CHEBI:64074"/>
        <dbReference type="ChEBI" id="CHEBI:456215"/>
        <dbReference type="ChEBI" id="CHEBI:456216"/>
        <dbReference type="EC" id="4.2.1.136"/>
    </reaction>
</comment>
<feature type="binding site" evidence="18">
    <location>
        <position position="63"/>
    </location>
    <ligand>
        <name>K(+)</name>
        <dbReference type="ChEBI" id="CHEBI:29103"/>
    </ligand>
</feature>
<dbReference type="InterPro" id="IPR029056">
    <property type="entry name" value="Ribokinase-like"/>
</dbReference>
<dbReference type="PANTHER" id="PTHR12592:SF0">
    <property type="entry name" value="ATP-DEPENDENT (S)-NAD(P)H-HYDRATE DEHYDRATASE"/>
    <property type="match status" value="1"/>
</dbReference>
<feature type="domain" description="YjeF N-terminal" evidence="21">
    <location>
        <begin position="10"/>
        <end position="223"/>
    </location>
</feature>